<dbReference type="OrthoDB" id="9805202at2"/>
<keyword evidence="4 9" id="KW-0732">Signal</keyword>
<evidence type="ECO:0000313" key="13">
    <source>
        <dbReference type="Proteomes" id="UP000009026"/>
    </source>
</evidence>
<sequence>MRPPCGVALSLAVLLFAHSGQAQPQDREVVSSPADLPPGVSAVLWKLSVPPHLAPTPERVLLGEKLFNDQRLSVDNTVSCSTCHDPRLGFADAKPVSEGVKGQKVTRNSPTILNALFNASQFWDGRASTLEDQAKLPILNPREMGMPDEAAVVAKVKTIPEYVRDFQKVFNREVNFDDLAVAIAAFERTLYSGNARFDRFITGDAKAFSAAERRGWALFNGKARCNTCHAGNVVSPLFSDQKFHNIGIAAHKTDFPQLAREGLKVVRTGDEKQIDELALETRFSELGRFLVTKQENDVGAFKTPTLRNIAITGPYMHDGSLVTLWDVMDHYNKGGVPNPYLDGGMQRLGLTETEIDDVVAFLFTLTDEQFVKFATQEQARQRGLKSKRPERDTAVAMGKKGNLGDLAPNPDLAVKNPADIGVYGTEAQVKPASTSKP</sequence>
<evidence type="ECO:0000256" key="6">
    <source>
        <dbReference type="ARBA" id="ARBA00023004"/>
    </source>
</evidence>
<evidence type="ECO:0000256" key="9">
    <source>
        <dbReference type="SAM" id="SignalP"/>
    </source>
</evidence>
<dbReference type="InterPro" id="IPR051395">
    <property type="entry name" value="Cytochrome_c_Peroxidase/MauG"/>
</dbReference>
<evidence type="ECO:0000256" key="3">
    <source>
        <dbReference type="ARBA" id="ARBA00022723"/>
    </source>
</evidence>
<feature type="signal peptide" evidence="9">
    <location>
        <begin position="1"/>
        <end position="22"/>
    </location>
</feature>
<feature type="domain" description="Cytochrome c" evidence="10">
    <location>
        <begin position="210"/>
        <end position="366"/>
    </location>
</feature>
<keyword evidence="12" id="KW-0575">Peroxidase</keyword>
<dbReference type="KEGG" id="mym:A176_000008"/>
<evidence type="ECO:0000256" key="4">
    <source>
        <dbReference type="ARBA" id="ARBA00022729"/>
    </source>
</evidence>
<dbReference type="KEGG" id="mym:A176_007745"/>
<dbReference type="PATRIC" id="fig|1297742.4.peg.7879"/>
<evidence type="ECO:0000256" key="5">
    <source>
        <dbReference type="ARBA" id="ARBA00023002"/>
    </source>
</evidence>
<evidence type="ECO:0000256" key="8">
    <source>
        <dbReference type="SAM" id="MobiDB-lite"/>
    </source>
</evidence>
<dbReference type="InterPro" id="IPR036909">
    <property type="entry name" value="Cyt_c-like_dom_sf"/>
</dbReference>
<organism evidence="12 13">
    <name type="scientific">Pseudomyxococcus hansupus</name>
    <dbReference type="NCBI Taxonomy" id="1297742"/>
    <lineage>
        <taxon>Bacteria</taxon>
        <taxon>Pseudomonadati</taxon>
        <taxon>Myxococcota</taxon>
        <taxon>Myxococcia</taxon>
        <taxon>Myxococcales</taxon>
        <taxon>Cystobacterineae</taxon>
        <taxon>Myxococcaceae</taxon>
        <taxon>Pseudomyxococcus</taxon>
    </lineage>
</organism>
<dbReference type="GO" id="GO:0046872">
    <property type="term" value="F:metal ion binding"/>
    <property type="evidence" value="ECO:0007669"/>
    <property type="project" value="UniProtKB-KW"/>
</dbReference>
<dbReference type="Gene3D" id="1.10.760.10">
    <property type="entry name" value="Cytochrome c-like domain"/>
    <property type="match status" value="2"/>
</dbReference>
<dbReference type="EMBL" id="CP012109">
    <property type="protein sequence ID" value="AKQ63096.1"/>
    <property type="molecule type" value="Genomic_DNA"/>
</dbReference>
<dbReference type="AlphaFoldDB" id="A0A0H4X9X1"/>
<gene>
    <name evidence="11" type="ORF">A176_000008</name>
    <name evidence="12" type="ORF">A176_007745</name>
</gene>
<dbReference type="STRING" id="1297742.A176_000008"/>
<dbReference type="PROSITE" id="PS51007">
    <property type="entry name" value="CYTC"/>
    <property type="match status" value="2"/>
</dbReference>
<evidence type="ECO:0000256" key="7">
    <source>
        <dbReference type="PROSITE-ProRule" id="PRU00433"/>
    </source>
</evidence>
<feature type="domain" description="Cytochrome c" evidence="10">
    <location>
        <begin position="58"/>
        <end position="167"/>
    </location>
</feature>
<dbReference type="RefSeq" id="WP_021781179.1">
    <property type="nucleotide sequence ID" value="NZ_CP012109.1"/>
</dbReference>
<keyword evidence="5" id="KW-0560">Oxidoreductase</keyword>
<dbReference type="PANTHER" id="PTHR30600">
    <property type="entry name" value="CYTOCHROME C PEROXIDASE-RELATED"/>
    <property type="match status" value="1"/>
</dbReference>
<proteinExistence type="predicted"/>
<dbReference type="Pfam" id="PF03150">
    <property type="entry name" value="CCP_MauG"/>
    <property type="match status" value="1"/>
</dbReference>
<dbReference type="Proteomes" id="UP000009026">
    <property type="component" value="Chromosome"/>
</dbReference>
<name>A0A0H4X9X1_9BACT</name>
<keyword evidence="13" id="KW-1185">Reference proteome</keyword>
<protein>
    <submittedName>
        <fullName evidence="12">Cytochrome c551 peroxidase</fullName>
    </submittedName>
</protein>
<comment type="subcellular location">
    <subcellularLocation>
        <location evidence="1">Cell envelope</location>
    </subcellularLocation>
</comment>
<keyword evidence="3 7" id="KW-0479">Metal-binding</keyword>
<dbReference type="SUPFAM" id="SSF46626">
    <property type="entry name" value="Cytochrome c"/>
    <property type="match status" value="2"/>
</dbReference>
<keyword evidence="6 7" id="KW-0408">Iron</keyword>
<dbReference type="GO" id="GO:0004130">
    <property type="term" value="F:cytochrome-c peroxidase activity"/>
    <property type="evidence" value="ECO:0007669"/>
    <property type="project" value="TreeGrafter"/>
</dbReference>
<feature type="region of interest" description="Disordered" evidence="8">
    <location>
        <begin position="378"/>
        <end position="417"/>
    </location>
</feature>
<dbReference type="GO" id="GO:0009055">
    <property type="term" value="F:electron transfer activity"/>
    <property type="evidence" value="ECO:0007669"/>
    <property type="project" value="InterPro"/>
</dbReference>
<evidence type="ECO:0000256" key="1">
    <source>
        <dbReference type="ARBA" id="ARBA00004196"/>
    </source>
</evidence>
<dbReference type="InterPro" id="IPR009056">
    <property type="entry name" value="Cyt_c-like_dom"/>
</dbReference>
<dbReference type="GO" id="GO:0020037">
    <property type="term" value="F:heme binding"/>
    <property type="evidence" value="ECO:0007669"/>
    <property type="project" value="InterPro"/>
</dbReference>
<dbReference type="EMBL" id="CP012109">
    <property type="protein sequence ID" value="AKQ70833.1"/>
    <property type="molecule type" value="Genomic_DNA"/>
</dbReference>
<accession>A0A0H4X9X1</accession>
<evidence type="ECO:0000313" key="12">
    <source>
        <dbReference type="EMBL" id="AKQ70833.1"/>
    </source>
</evidence>
<dbReference type="GO" id="GO:0030313">
    <property type="term" value="C:cell envelope"/>
    <property type="evidence" value="ECO:0007669"/>
    <property type="project" value="UniProtKB-SubCell"/>
</dbReference>
<evidence type="ECO:0000259" key="10">
    <source>
        <dbReference type="PROSITE" id="PS51007"/>
    </source>
</evidence>
<evidence type="ECO:0000313" key="11">
    <source>
        <dbReference type="EMBL" id="AKQ63096.1"/>
    </source>
</evidence>
<feature type="chain" id="PRO_5014229028" evidence="9">
    <location>
        <begin position="23"/>
        <end position="437"/>
    </location>
</feature>
<evidence type="ECO:0000256" key="2">
    <source>
        <dbReference type="ARBA" id="ARBA00022617"/>
    </source>
</evidence>
<reference evidence="12 13" key="1">
    <citation type="journal article" date="2016" name="PLoS ONE">
        <title>Complete Genome Sequence and Comparative Genomics of a Novel Myxobacterium Myxococcus hansupus.</title>
        <authorList>
            <person name="Sharma G."/>
            <person name="Narwani T."/>
            <person name="Subramanian S."/>
        </authorList>
    </citation>
    <scope>NUCLEOTIDE SEQUENCE [LARGE SCALE GENOMIC DNA]</scope>
    <source>
        <strain evidence="13">mixupus</strain>
        <strain evidence="12">Mixupus</strain>
    </source>
</reference>
<dbReference type="PANTHER" id="PTHR30600:SF10">
    <property type="entry name" value="BLL6722 PROTEIN"/>
    <property type="match status" value="1"/>
</dbReference>
<dbReference type="InterPro" id="IPR004852">
    <property type="entry name" value="Di-haem_cyt_c_peroxidsae"/>
</dbReference>
<dbReference type="eggNOG" id="COG1858">
    <property type="taxonomic scope" value="Bacteria"/>
</dbReference>
<keyword evidence="2 7" id="KW-0349">Heme</keyword>